<keyword evidence="3" id="KW-1185">Reference proteome</keyword>
<evidence type="ECO:0000259" key="1">
    <source>
        <dbReference type="Pfam" id="PF14230"/>
    </source>
</evidence>
<gene>
    <name evidence="2" type="ORF">FNL39_102262</name>
</gene>
<feature type="domain" description="DUF4333" evidence="1">
    <location>
        <begin position="95"/>
        <end position="158"/>
    </location>
</feature>
<dbReference type="Proteomes" id="UP000798951">
    <property type="component" value="Unassembled WGS sequence"/>
</dbReference>
<dbReference type="EMBL" id="VMSD01000002">
    <property type="protein sequence ID" value="KAF0848115.1"/>
    <property type="molecule type" value="Genomic_DNA"/>
</dbReference>
<name>A0ABQ6YQQ0_9NOCA</name>
<evidence type="ECO:0000313" key="3">
    <source>
        <dbReference type="Proteomes" id="UP000798951"/>
    </source>
</evidence>
<feature type="domain" description="DUF4333" evidence="1">
    <location>
        <begin position="11"/>
        <end position="87"/>
    </location>
</feature>
<organism evidence="2 3">
    <name type="scientific">Nocardia caishijiensis</name>
    <dbReference type="NCBI Taxonomy" id="184756"/>
    <lineage>
        <taxon>Bacteria</taxon>
        <taxon>Bacillati</taxon>
        <taxon>Actinomycetota</taxon>
        <taxon>Actinomycetes</taxon>
        <taxon>Mycobacteriales</taxon>
        <taxon>Nocardiaceae</taxon>
        <taxon>Nocardia</taxon>
    </lineage>
</organism>
<reference evidence="2 3" key="1">
    <citation type="submission" date="2019-07" db="EMBL/GenBank/DDBJ databases">
        <title>Genomic Encyclopedia of Type Strains, Phase IV (KMG-IV): sequencing the most valuable type-strain genomes for metagenomic binning, comparative biology and taxonomic classification.</title>
        <authorList>
            <person name="Goeker M."/>
        </authorList>
    </citation>
    <scope>NUCLEOTIDE SEQUENCE [LARGE SCALE GENOMIC DNA]</scope>
    <source>
        <strain evidence="2 3">DSM 44831</strain>
    </source>
</reference>
<dbReference type="Pfam" id="PF14230">
    <property type="entry name" value="DUF4333"/>
    <property type="match status" value="2"/>
</dbReference>
<sequence>MLSALVFPLALAGCSGSFSIGGPDYEALEKDIATELDKAYTSMSRKVDSVKCPRLADEPATGDTFVCVAKVDDKDIRVDVRVEDEEGTVKFATRDVAFDLAATAAGISTDATDQLGFAVTVDCGQGLKIVEVGSTFTCTAIEAEGDSATVVVTARNDGGSSWEIAE</sequence>
<comment type="caution">
    <text evidence="2">The sequence shown here is derived from an EMBL/GenBank/DDBJ whole genome shotgun (WGS) entry which is preliminary data.</text>
</comment>
<proteinExistence type="predicted"/>
<dbReference type="InterPro" id="IPR025637">
    <property type="entry name" value="DUF4333"/>
</dbReference>
<evidence type="ECO:0000313" key="2">
    <source>
        <dbReference type="EMBL" id="KAF0848115.1"/>
    </source>
</evidence>
<accession>A0ABQ6YQQ0</accession>
<protein>
    <submittedName>
        <fullName evidence="2">Uncharacterized protein DUF4333</fullName>
    </submittedName>
</protein>